<dbReference type="PROSITE" id="PS50977">
    <property type="entry name" value="HTH_TETR_2"/>
    <property type="match status" value="1"/>
</dbReference>
<accession>A0A6G9XJZ2</accession>
<dbReference type="InterPro" id="IPR001647">
    <property type="entry name" value="HTH_TetR"/>
</dbReference>
<name>A0A6G9XJZ2_NOCBR</name>
<feature type="DNA-binding region" description="H-T-H motif" evidence="5">
    <location>
        <begin position="36"/>
        <end position="55"/>
    </location>
</feature>
<keyword evidence="4" id="KW-0804">Transcription</keyword>
<dbReference type="GO" id="GO:0000976">
    <property type="term" value="F:transcription cis-regulatory region binding"/>
    <property type="evidence" value="ECO:0007669"/>
    <property type="project" value="TreeGrafter"/>
</dbReference>
<dbReference type="InterPro" id="IPR009057">
    <property type="entry name" value="Homeodomain-like_sf"/>
</dbReference>
<keyword evidence="3 5" id="KW-0238">DNA-binding</keyword>
<dbReference type="PANTHER" id="PTHR30055">
    <property type="entry name" value="HTH-TYPE TRANSCRIPTIONAL REGULATOR RUTR"/>
    <property type="match status" value="1"/>
</dbReference>
<evidence type="ECO:0000256" key="1">
    <source>
        <dbReference type="ARBA" id="ARBA00022491"/>
    </source>
</evidence>
<reference evidence="7 8" key="1">
    <citation type="journal article" date="2019" name="ACS Chem. Biol.">
        <title>Identification and Mobilization of a Cryptic Antibiotic Biosynthesis Gene Locus from a Human-Pathogenic Nocardia Isolate.</title>
        <authorList>
            <person name="Herisse M."/>
            <person name="Ishida K."/>
            <person name="Porter J.L."/>
            <person name="Howden B."/>
            <person name="Hertweck C."/>
            <person name="Stinear T.P."/>
            <person name="Pidot S.J."/>
        </authorList>
    </citation>
    <scope>NUCLEOTIDE SEQUENCE [LARGE SCALE GENOMIC DNA]</scope>
    <source>
        <strain evidence="7 8">AUSMDU00024985</strain>
    </source>
</reference>
<organism evidence="7 8">
    <name type="scientific">Nocardia brasiliensis</name>
    <dbReference type="NCBI Taxonomy" id="37326"/>
    <lineage>
        <taxon>Bacteria</taxon>
        <taxon>Bacillati</taxon>
        <taxon>Actinomycetota</taxon>
        <taxon>Actinomycetes</taxon>
        <taxon>Mycobacteriales</taxon>
        <taxon>Nocardiaceae</taxon>
        <taxon>Nocardia</taxon>
    </lineage>
</organism>
<dbReference type="EMBL" id="CP046171">
    <property type="protein sequence ID" value="QIS01235.1"/>
    <property type="molecule type" value="Genomic_DNA"/>
</dbReference>
<dbReference type="SUPFAM" id="SSF46689">
    <property type="entry name" value="Homeodomain-like"/>
    <property type="match status" value="1"/>
</dbReference>
<keyword evidence="2" id="KW-0805">Transcription regulation</keyword>
<dbReference type="InterPro" id="IPR036271">
    <property type="entry name" value="Tet_transcr_reg_TetR-rel_C_sf"/>
</dbReference>
<dbReference type="SUPFAM" id="SSF48498">
    <property type="entry name" value="Tetracyclin repressor-like, C-terminal domain"/>
    <property type="match status" value="1"/>
</dbReference>
<dbReference type="Gene3D" id="1.10.357.10">
    <property type="entry name" value="Tetracycline Repressor, domain 2"/>
    <property type="match status" value="1"/>
</dbReference>
<evidence type="ECO:0000256" key="3">
    <source>
        <dbReference type="ARBA" id="ARBA00023125"/>
    </source>
</evidence>
<dbReference type="InterPro" id="IPR039538">
    <property type="entry name" value="BetI_C"/>
</dbReference>
<dbReference type="AlphaFoldDB" id="A0A6G9XJZ2"/>
<dbReference type="RefSeq" id="WP_167460385.1">
    <property type="nucleotide sequence ID" value="NZ_CP046171.1"/>
</dbReference>
<sequence length="214" mass="23353">MTEGRGGRAAQADRRREAILEAAREVIAERGYRGASLAAVAERVGLTQPGLLHYFPSKEELLVAVLEARDRWDTAAFLAGPAANSRLSSLAQLVEYNALRPGVVQTFTALAAESVTGQHPARPYFVERYANARVKVAELLRTEFGERLAGGRTPEQVAPLLLAVMDGLQTQWLLDPQTVDMGHSFRDFITLLEPEADAAVRENGNETITSPTIE</sequence>
<evidence type="ECO:0000256" key="5">
    <source>
        <dbReference type="PROSITE-ProRule" id="PRU00335"/>
    </source>
</evidence>
<dbReference type="InterPro" id="IPR050109">
    <property type="entry name" value="HTH-type_TetR-like_transc_reg"/>
</dbReference>
<evidence type="ECO:0000313" key="7">
    <source>
        <dbReference type="EMBL" id="QIS01235.1"/>
    </source>
</evidence>
<dbReference type="PANTHER" id="PTHR30055:SF234">
    <property type="entry name" value="HTH-TYPE TRANSCRIPTIONAL REGULATOR BETI"/>
    <property type="match status" value="1"/>
</dbReference>
<dbReference type="Proteomes" id="UP000501705">
    <property type="component" value="Chromosome"/>
</dbReference>
<evidence type="ECO:0000313" key="8">
    <source>
        <dbReference type="Proteomes" id="UP000501705"/>
    </source>
</evidence>
<dbReference type="PRINTS" id="PR00455">
    <property type="entry name" value="HTHTETR"/>
</dbReference>
<feature type="domain" description="HTH tetR-type" evidence="6">
    <location>
        <begin position="13"/>
        <end position="73"/>
    </location>
</feature>
<proteinExistence type="predicted"/>
<dbReference type="Pfam" id="PF00440">
    <property type="entry name" value="TetR_N"/>
    <property type="match status" value="1"/>
</dbReference>
<evidence type="ECO:0000259" key="6">
    <source>
        <dbReference type="PROSITE" id="PS50977"/>
    </source>
</evidence>
<evidence type="ECO:0000256" key="4">
    <source>
        <dbReference type="ARBA" id="ARBA00023163"/>
    </source>
</evidence>
<protein>
    <submittedName>
        <fullName evidence="7">TetR family transcriptional regulator</fullName>
    </submittedName>
</protein>
<dbReference type="Pfam" id="PF13977">
    <property type="entry name" value="TetR_C_6"/>
    <property type="match status" value="1"/>
</dbReference>
<evidence type="ECO:0000256" key="2">
    <source>
        <dbReference type="ARBA" id="ARBA00023015"/>
    </source>
</evidence>
<gene>
    <name evidence="7" type="ORF">F5X71_01905</name>
</gene>
<dbReference type="GO" id="GO:0003700">
    <property type="term" value="F:DNA-binding transcription factor activity"/>
    <property type="evidence" value="ECO:0007669"/>
    <property type="project" value="TreeGrafter"/>
</dbReference>
<keyword evidence="1" id="KW-0678">Repressor</keyword>